<gene>
    <name evidence="1" type="ORF">CU103_24965</name>
</gene>
<reference evidence="2" key="1">
    <citation type="submission" date="2017-11" db="EMBL/GenBank/DDBJ databases">
        <authorList>
            <person name="Kuznetsova I."/>
            <person name="Sazanova A."/>
            <person name="Chirak E."/>
            <person name="Safronova V."/>
            <person name="Willems A."/>
        </authorList>
    </citation>
    <scope>NUCLEOTIDE SEQUENCE [LARGE SCALE GENOMIC DNA]</scope>
    <source>
        <strain evidence="2">CCBAU 03422</strain>
    </source>
</reference>
<evidence type="ECO:0000313" key="1">
    <source>
        <dbReference type="EMBL" id="PSH60824.1"/>
    </source>
</evidence>
<protein>
    <submittedName>
        <fullName evidence="1">Uncharacterized protein</fullName>
    </submittedName>
</protein>
<organism evidence="1 2">
    <name type="scientific">Phyllobacterium sophorae</name>
    <dbReference type="NCBI Taxonomy" id="1520277"/>
    <lineage>
        <taxon>Bacteria</taxon>
        <taxon>Pseudomonadati</taxon>
        <taxon>Pseudomonadota</taxon>
        <taxon>Alphaproteobacteria</taxon>
        <taxon>Hyphomicrobiales</taxon>
        <taxon>Phyllobacteriaceae</taxon>
        <taxon>Phyllobacterium</taxon>
    </lineage>
</organism>
<sequence length="132" mass="14989">MPNPRIFFRVSHSVANDLQALAKRFRTTPGSIAKLIVVREVLHIPALLDAHDQALQEIQQFHRDLVATLEDYLEEMDDPEKRSGVHQIIAELNEQSQTIEAIRSAASPRPSPLIAMLIERHDQEPVQTSFAY</sequence>
<keyword evidence="2" id="KW-1185">Reference proteome</keyword>
<dbReference type="EMBL" id="PGGM01000015">
    <property type="protein sequence ID" value="PSH60824.1"/>
    <property type="molecule type" value="Genomic_DNA"/>
</dbReference>
<dbReference type="RefSeq" id="WP_106666733.1">
    <property type="nucleotide sequence ID" value="NZ_PGGM01000015.1"/>
</dbReference>
<proteinExistence type="predicted"/>
<accession>A0A2P7B2Y1</accession>
<evidence type="ECO:0000313" key="2">
    <source>
        <dbReference type="Proteomes" id="UP000241764"/>
    </source>
</evidence>
<dbReference type="OrthoDB" id="8363771at2"/>
<comment type="caution">
    <text evidence="1">The sequence shown here is derived from an EMBL/GenBank/DDBJ whole genome shotgun (WGS) entry which is preliminary data.</text>
</comment>
<name>A0A2P7B2Y1_9HYPH</name>
<dbReference type="Proteomes" id="UP000241764">
    <property type="component" value="Unassembled WGS sequence"/>
</dbReference>
<dbReference type="AlphaFoldDB" id="A0A2P7B2Y1"/>